<dbReference type="InterPro" id="IPR007712">
    <property type="entry name" value="RelE/ParE_toxin"/>
</dbReference>
<name>A0A433XAL2_9HYPH</name>
<dbReference type="AlphaFoldDB" id="A0A433XAL2"/>
<dbReference type="Proteomes" id="UP000281547">
    <property type="component" value="Unassembled WGS sequence"/>
</dbReference>
<dbReference type="SUPFAM" id="SSF143011">
    <property type="entry name" value="RelE-like"/>
    <property type="match status" value="1"/>
</dbReference>
<dbReference type="Gene3D" id="3.30.2310.20">
    <property type="entry name" value="RelE-like"/>
    <property type="match status" value="1"/>
</dbReference>
<comment type="similarity">
    <text evidence="1">Belongs to the RelE toxin family.</text>
</comment>
<evidence type="ECO:0000256" key="2">
    <source>
        <dbReference type="ARBA" id="ARBA00022649"/>
    </source>
</evidence>
<dbReference type="InterPro" id="IPR035093">
    <property type="entry name" value="RelE/ParE_toxin_dom_sf"/>
</dbReference>
<dbReference type="EMBL" id="RZNJ01000003">
    <property type="protein sequence ID" value="RUT31119.1"/>
    <property type="molecule type" value="Genomic_DNA"/>
</dbReference>
<reference evidence="3 4" key="1">
    <citation type="journal article" date="2016" name="Int. J. Syst. Evol. Microbiol.">
        <title>Arsenicitalea aurantiaca gen. nov., sp. nov., a new member of the family Hyphomicrobiaceae, isolated from high-arsenic sediment.</title>
        <authorList>
            <person name="Mu Y."/>
            <person name="Zhou L."/>
            <person name="Zeng X.C."/>
            <person name="Liu L."/>
            <person name="Pan Y."/>
            <person name="Chen X."/>
            <person name="Wang J."/>
            <person name="Li S."/>
            <person name="Li W.J."/>
            <person name="Wang Y."/>
        </authorList>
    </citation>
    <scope>NUCLEOTIDE SEQUENCE [LARGE SCALE GENOMIC DNA]</scope>
    <source>
        <strain evidence="3 4">42-50</strain>
    </source>
</reference>
<dbReference type="PANTHER" id="PTHR35601">
    <property type="entry name" value="TOXIN RELE"/>
    <property type="match status" value="1"/>
</dbReference>
<dbReference type="PANTHER" id="PTHR35601:SF1">
    <property type="entry name" value="TOXIN RELE"/>
    <property type="match status" value="1"/>
</dbReference>
<comment type="caution">
    <text evidence="3">The sequence shown here is derived from an EMBL/GenBank/DDBJ whole genome shotgun (WGS) entry which is preliminary data.</text>
</comment>
<keyword evidence="2" id="KW-1277">Toxin-antitoxin system</keyword>
<keyword evidence="4" id="KW-1185">Reference proteome</keyword>
<accession>A0A433XAL2</accession>
<protein>
    <submittedName>
        <fullName evidence="3">Type II toxin-antitoxin system RelE/ParE family toxin</fullName>
    </submittedName>
</protein>
<evidence type="ECO:0000313" key="4">
    <source>
        <dbReference type="Proteomes" id="UP000281547"/>
    </source>
</evidence>
<sequence>MAASRPRSAQAVRDQACRAAAGAPRGSRCTAQDAGCYKIKLRSAGYRLVYRVEDEIVTVIVLAVGKREADKVYLAAARALDALD</sequence>
<proteinExistence type="inferred from homology"/>
<dbReference type="Pfam" id="PF05016">
    <property type="entry name" value="ParE_toxin"/>
    <property type="match status" value="1"/>
</dbReference>
<organism evidence="3 4">
    <name type="scientific">Arsenicitalea aurantiaca</name>
    <dbReference type="NCBI Taxonomy" id="1783274"/>
    <lineage>
        <taxon>Bacteria</taxon>
        <taxon>Pseudomonadati</taxon>
        <taxon>Pseudomonadota</taxon>
        <taxon>Alphaproteobacteria</taxon>
        <taxon>Hyphomicrobiales</taxon>
        <taxon>Devosiaceae</taxon>
        <taxon>Arsenicitalea</taxon>
    </lineage>
</organism>
<gene>
    <name evidence="3" type="ORF">EMQ25_09610</name>
</gene>
<evidence type="ECO:0000256" key="1">
    <source>
        <dbReference type="ARBA" id="ARBA00006226"/>
    </source>
</evidence>
<evidence type="ECO:0000313" key="3">
    <source>
        <dbReference type="EMBL" id="RUT31119.1"/>
    </source>
</evidence>
<dbReference type="RefSeq" id="WP_127188365.1">
    <property type="nucleotide sequence ID" value="NZ_RZNJ01000003.1"/>
</dbReference>
<dbReference type="OrthoDB" id="9801234at2"/>